<gene>
    <name evidence="3" type="ORF">A3D51_03550</name>
</gene>
<dbReference type="Gene3D" id="3.40.50.2000">
    <property type="entry name" value="Glycogen Phosphorylase B"/>
    <property type="match status" value="2"/>
</dbReference>
<reference evidence="3 4" key="1">
    <citation type="journal article" date="2016" name="Nat. Commun.">
        <title>Thousands of microbial genomes shed light on interconnected biogeochemical processes in an aquifer system.</title>
        <authorList>
            <person name="Anantharaman K."/>
            <person name="Brown C.T."/>
            <person name="Hug L.A."/>
            <person name="Sharon I."/>
            <person name="Castelle C.J."/>
            <person name="Probst A.J."/>
            <person name="Thomas B.C."/>
            <person name="Singh A."/>
            <person name="Wilkins M.J."/>
            <person name="Karaoz U."/>
            <person name="Brodie E.L."/>
            <person name="Williams K.H."/>
            <person name="Hubbard S.S."/>
            <person name="Banfield J.F."/>
        </authorList>
    </citation>
    <scope>NUCLEOTIDE SEQUENCE [LARGE SCALE GENOMIC DNA]</scope>
</reference>
<dbReference type="PANTHER" id="PTHR45947:SF3">
    <property type="entry name" value="SULFOQUINOVOSYL TRANSFERASE SQD2"/>
    <property type="match status" value="1"/>
</dbReference>
<name>A0A1G2S5H7_9BACT</name>
<sequence>MKVLIISTDRKVFEEGSAVRSRLLEYGRLVNELHVIVFAKRTSDFRNETIPPNIFLYPTNSLGRFFHVPYAIIRALKLKRRGVSIDVVTTQDPFEAGFAGFIISHLLNAGLHIQIHTDVMSSYFARESILNQARVVLAKFLLSHADAIRVVSERIKNSLSQVNCQKSKVSILPIFVEIKNATDLQERDLKKKYPQFDFHILVASRLTREKNIKSAIEAMRSVVSNHLKIGLIIVGSGPEEVKLKELVACLSLGKNVIFEGWRNDLSDYYKTANVLILPSYYEGYGMVAVEALSQGCPVVMTDVGCAGEVVKDGENGLVVPVGDTGALAGAIEGLVSGKLNLKVEPPKLPTKEEYLVAYKKSWDDALI</sequence>
<organism evidence="3 4">
    <name type="scientific">Candidatus Yonathbacteria bacterium RIFCSPHIGHO2_02_FULL_44_14</name>
    <dbReference type="NCBI Taxonomy" id="1802724"/>
    <lineage>
        <taxon>Bacteria</taxon>
        <taxon>Candidatus Yonathiibacteriota</taxon>
    </lineage>
</organism>
<dbReference type="InterPro" id="IPR050194">
    <property type="entry name" value="Glycosyltransferase_grp1"/>
</dbReference>
<dbReference type="PANTHER" id="PTHR45947">
    <property type="entry name" value="SULFOQUINOVOSYL TRANSFERASE SQD2"/>
    <property type="match status" value="1"/>
</dbReference>
<evidence type="ECO:0000313" key="4">
    <source>
        <dbReference type="Proteomes" id="UP000179118"/>
    </source>
</evidence>
<dbReference type="SUPFAM" id="SSF53756">
    <property type="entry name" value="UDP-Glycosyltransferase/glycogen phosphorylase"/>
    <property type="match status" value="1"/>
</dbReference>
<dbReference type="CDD" id="cd03801">
    <property type="entry name" value="GT4_PimA-like"/>
    <property type="match status" value="1"/>
</dbReference>
<dbReference type="Proteomes" id="UP000179118">
    <property type="component" value="Unassembled WGS sequence"/>
</dbReference>
<dbReference type="GO" id="GO:0016757">
    <property type="term" value="F:glycosyltransferase activity"/>
    <property type="evidence" value="ECO:0007669"/>
    <property type="project" value="InterPro"/>
</dbReference>
<dbReference type="EMBL" id="MHUT01000022">
    <property type="protein sequence ID" value="OHA80364.1"/>
    <property type="molecule type" value="Genomic_DNA"/>
</dbReference>
<dbReference type="AlphaFoldDB" id="A0A1G2S5H7"/>
<feature type="domain" description="Glycosyltransferase subfamily 4-like N-terminal" evidence="2">
    <location>
        <begin position="34"/>
        <end position="177"/>
    </location>
</feature>
<comment type="caution">
    <text evidence="3">The sequence shown here is derived from an EMBL/GenBank/DDBJ whole genome shotgun (WGS) entry which is preliminary data.</text>
</comment>
<dbReference type="Pfam" id="PF00534">
    <property type="entry name" value="Glycos_transf_1"/>
    <property type="match status" value="1"/>
</dbReference>
<protein>
    <recommendedName>
        <fullName evidence="5">Glycosyl transferase family 1 domain-containing protein</fullName>
    </recommendedName>
</protein>
<feature type="domain" description="Glycosyl transferase family 1" evidence="1">
    <location>
        <begin position="197"/>
        <end position="337"/>
    </location>
</feature>
<dbReference type="Pfam" id="PF13439">
    <property type="entry name" value="Glyco_transf_4"/>
    <property type="match status" value="1"/>
</dbReference>
<dbReference type="InterPro" id="IPR001296">
    <property type="entry name" value="Glyco_trans_1"/>
</dbReference>
<evidence type="ECO:0000313" key="3">
    <source>
        <dbReference type="EMBL" id="OHA80364.1"/>
    </source>
</evidence>
<dbReference type="InterPro" id="IPR028098">
    <property type="entry name" value="Glyco_trans_4-like_N"/>
</dbReference>
<evidence type="ECO:0008006" key="5">
    <source>
        <dbReference type="Google" id="ProtNLM"/>
    </source>
</evidence>
<evidence type="ECO:0000259" key="2">
    <source>
        <dbReference type="Pfam" id="PF13439"/>
    </source>
</evidence>
<evidence type="ECO:0000259" key="1">
    <source>
        <dbReference type="Pfam" id="PF00534"/>
    </source>
</evidence>
<proteinExistence type="predicted"/>
<accession>A0A1G2S5H7</accession>